<proteinExistence type="predicted"/>
<protein>
    <submittedName>
        <fullName evidence="1">Uncharacterized protein</fullName>
    </submittedName>
</protein>
<dbReference type="RefSeq" id="WP_110463648.1">
    <property type="nucleotide sequence ID" value="NZ_QKMR01000037.1"/>
</dbReference>
<evidence type="ECO:0000313" key="2">
    <source>
        <dbReference type="Proteomes" id="UP000248132"/>
    </source>
</evidence>
<gene>
    <name evidence="1" type="ORF">LY28_03722</name>
</gene>
<comment type="caution">
    <text evidence="1">The sequence shown here is derived from an EMBL/GenBank/DDBJ whole genome shotgun (WGS) entry which is preliminary data.</text>
</comment>
<dbReference type="AlphaFoldDB" id="A0A318XRT3"/>
<keyword evidence="2" id="KW-1185">Reference proteome</keyword>
<dbReference type="Proteomes" id="UP000248132">
    <property type="component" value="Unassembled WGS sequence"/>
</dbReference>
<evidence type="ECO:0000313" key="1">
    <source>
        <dbReference type="EMBL" id="PYG84270.1"/>
    </source>
</evidence>
<dbReference type="EMBL" id="QKMR01000037">
    <property type="protein sequence ID" value="PYG84270.1"/>
    <property type="molecule type" value="Genomic_DNA"/>
</dbReference>
<name>A0A318XRT3_9FIRM</name>
<dbReference type="OrthoDB" id="1913096at2"/>
<organism evidence="1 2">
    <name type="scientific">Ruminiclostridium sufflavum DSM 19573</name>
    <dbReference type="NCBI Taxonomy" id="1121337"/>
    <lineage>
        <taxon>Bacteria</taxon>
        <taxon>Bacillati</taxon>
        <taxon>Bacillota</taxon>
        <taxon>Clostridia</taxon>
        <taxon>Eubacteriales</taxon>
        <taxon>Oscillospiraceae</taxon>
        <taxon>Ruminiclostridium</taxon>
    </lineage>
</organism>
<sequence length="155" mass="18033">MTQLKNIYISNGLNEFKLTNHNDLIKVYGIDVVQIHGYSNLSAEHKNIFDFFIINFFNACGLETRARLMPVSINFVLDEEYLGKENESDACYIPLGGKLTALHDGGKTKVIRCWKDKVYCHLPCICTERQRYLRFEYKNGKSKTWQHVISAAKWY</sequence>
<reference evidence="1 2" key="1">
    <citation type="submission" date="2018-06" db="EMBL/GenBank/DDBJ databases">
        <title>Genomic Encyclopedia of Type Strains, Phase I: the one thousand microbial genomes (KMG-I) project.</title>
        <authorList>
            <person name="Kyrpides N."/>
        </authorList>
    </citation>
    <scope>NUCLEOTIDE SEQUENCE [LARGE SCALE GENOMIC DNA]</scope>
    <source>
        <strain evidence="1 2">DSM 19573</strain>
    </source>
</reference>
<accession>A0A318XRT3</accession>